<dbReference type="InterPro" id="IPR000436">
    <property type="entry name" value="Sushi_SCR_CCP_dom"/>
</dbReference>
<reference evidence="3" key="1">
    <citation type="journal article" date="2012" name="Nature">
        <title>The oyster genome reveals stress adaptation and complexity of shell formation.</title>
        <authorList>
            <person name="Zhang G."/>
            <person name="Fang X."/>
            <person name="Guo X."/>
            <person name="Li L."/>
            <person name="Luo R."/>
            <person name="Xu F."/>
            <person name="Yang P."/>
            <person name="Zhang L."/>
            <person name="Wang X."/>
            <person name="Qi H."/>
            <person name="Xiong Z."/>
            <person name="Que H."/>
            <person name="Xie Y."/>
            <person name="Holland P.W."/>
            <person name="Paps J."/>
            <person name="Zhu Y."/>
            <person name="Wu F."/>
            <person name="Chen Y."/>
            <person name="Wang J."/>
            <person name="Peng C."/>
            <person name="Meng J."/>
            <person name="Yang L."/>
            <person name="Liu J."/>
            <person name="Wen B."/>
            <person name="Zhang N."/>
            <person name="Huang Z."/>
            <person name="Zhu Q."/>
            <person name="Feng Y."/>
            <person name="Mount A."/>
            <person name="Hedgecock D."/>
            <person name="Xu Z."/>
            <person name="Liu Y."/>
            <person name="Domazet-Loso T."/>
            <person name="Du Y."/>
            <person name="Sun X."/>
            <person name="Zhang S."/>
            <person name="Liu B."/>
            <person name="Cheng P."/>
            <person name="Jiang X."/>
            <person name="Li J."/>
            <person name="Fan D."/>
            <person name="Wang W."/>
            <person name="Fu W."/>
            <person name="Wang T."/>
            <person name="Wang B."/>
            <person name="Zhang J."/>
            <person name="Peng Z."/>
            <person name="Li Y."/>
            <person name="Li N."/>
            <person name="Wang J."/>
            <person name="Chen M."/>
            <person name="He Y."/>
            <person name="Tan F."/>
            <person name="Song X."/>
            <person name="Zheng Q."/>
            <person name="Huang R."/>
            <person name="Yang H."/>
            <person name="Du X."/>
            <person name="Chen L."/>
            <person name="Yang M."/>
            <person name="Gaffney P.M."/>
            <person name="Wang S."/>
            <person name="Luo L."/>
            <person name="She Z."/>
            <person name="Ming Y."/>
            <person name="Huang W."/>
            <person name="Zhang S."/>
            <person name="Huang B."/>
            <person name="Zhang Y."/>
            <person name="Qu T."/>
            <person name="Ni P."/>
            <person name="Miao G."/>
            <person name="Wang J."/>
            <person name="Wang Q."/>
            <person name="Steinberg C.E."/>
            <person name="Wang H."/>
            <person name="Li N."/>
            <person name="Qian L."/>
            <person name="Zhang G."/>
            <person name="Li Y."/>
            <person name="Yang H."/>
            <person name="Liu X."/>
            <person name="Wang J."/>
            <person name="Yin Y."/>
            <person name="Wang J."/>
        </authorList>
    </citation>
    <scope>NUCLEOTIDE SEQUENCE [LARGE SCALE GENOMIC DNA]</scope>
    <source>
        <strain evidence="3">05x7-T-G4-1.051#20</strain>
    </source>
</reference>
<dbReference type="CDD" id="cd00033">
    <property type="entry name" value="CCP"/>
    <property type="match status" value="1"/>
</dbReference>
<name>K1R417_MAGGI</name>
<dbReference type="PROSITE" id="PS50302">
    <property type="entry name" value="PUM"/>
    <property type="match status" value="1"/>
</dbReference>
<dbReference type="GO" id="GO:0000447">
    <property type="term" value="P:endonucleolytic cleavage in ITS1 to separate SSU-rRNA from 5.8S rRNA and LSU-rRNA from tricistronic rRNA transcript (SSU-rRNA, 5.8S rRNA, LSU-rRNA)"/>
    <property type="evidence" value="ECO:0007669"/>
    <property type="project" value="TreeGrafter"/>
</dbReference>
<dbReference type="AlphaFoldDB" id="K1R417"/>
<dbReference type="GO" id="GO:0030686">
    <property type="term" value="C:90S preribosome"/>
    <property type="evidence" value="ECO:0007669"/>
    <property type="project" value="TreeGrafter"/>
</dbReference>
<keyword evidence="1" id="KW-0768">Sushi</keyword>
<dbReference type="PROSITE" id="PS50923">
    <property type="entry name" value="SUSHI"/>
    <property type="match status" value="1"/>
</dbReference>
<dbReference type="InterPro" id="IPR035976">
    <property type="entry name" value="Sushi/SCR/CCP_sf"/>
</dbReference>
<dbReference type="InterPro" id="IPR016024">
    <property type="entry name" value="ARM-type_fold"/>
</dbReference>
<dbReference type="InParanoid" id="K1R417"/>
<dbReference type="EMBL" id="JH816971">
    <property type="protein sequence ID" value="EKC28586.1"/>
    <property type="molecule type" value="Genomic_DNA"/>
</dbReference>
<dbReference type="InterPro" id="IPR040000">
    <property type="entry name" value="NOP9"/>
</dbReference>
<dbReference type="HOGENOM" id="CLU_293772_0_0_1"/>
<dbReference type="Gene3D" id="1.25.10.10">
    <property type="entry name" value="Leucine-rich Repeat Variant"/>
    <property type="match status" value="2"/>
</dbReference>
<dbReference type="GO" id="GO:0000056">
    <property type="term" value="P:ribosomal small subunit export from nucleus"/>
    <property type="evidence" value="ECO:0007669"/>
    <property type="project" value="TreeGrafter"/>
</dbReference>
<dbReference type="GO" id="GO:0000472">
    <property type="term" value="P:endonucleolytic cleavage to generate mature 5'-end of SSU-rRNA from (SSU-rRNA, 5.8S rRNA, LSU-rRNA)"/>
    <property type="evidence" value="ECO:0007669"/>
    <property type="project" value="TreeGrafter"/>
</dbReference>
<dbReference type="GO" id="GO:0003723">
    <property type="term" value="F:RNA binding"/>
    <property type="evidence" value="ECO:0007669"/>
    <property type="project" value="InterPro"/>
</dbReference>
<dbReference type="GO" id="GO:0005730">
    <property type="term" value="C:nucleolus"/>
    <property type="evidence" value="ECO:0007669"/>
    <property type="project" value="TreeGrafter"/>
</dbReference>
<dbReference type="SUPFAM" id="SSF48371">
    <property type="entry name" value="ARM repeat"/>
    <property type="match status" value="2"/>
</dbReference>
<gene>
    <name evidence="3" type="ORF">CGI_10011794</name>
</gene>
<accession>K1R417</accession>
<dbReference type="PANTHER" id="PTHR13102">
    <property type="entry name" value="NUCLEOLAR PROTEIN 9"/>
    <property type="match status" value="1"/>
</dbReference>
<dbReference type="InterPro" id="IPR001313">
    <property type="entry name" value="Pumilio_RNA-bd_rpt"/>
</dbReference>
<protein>
    <submittedName>
        <fullName evidence="3">Pumilio domain-containing protein C14orf21</fullName>
    </submittedName>
</protein>
<proteinExistence type="predicted"/>
<evidence type="ECO:0000313" key="3">
    <source>
        <dbReference type="EMBL" id="EKC28586.1"/>
    </source>
</evidence>
<dbReference type="SUPFAM" id="SSF57535">
    <property type="entry name" value="Complement control module/SCR domain"/>
    <property type="match status" value="1"/>
</dbReference>
<dbReference type="GO" id="GO:0030688">
    <property type="term" value="C:preribosome, small subunit precursor"/>
    <property type="evidence" value="ECO:0007669"/>
    <property type="project" value="TreeGrafter"/>
</dbReference>
<dbReference type="InterPro" id="IPR011989">
    <property type="entry name" value="ARM-like"/>
</dbReference>
<comment type="caution">
    <text evidence="1">Lacks conserved residue(s) required for the propagation of feature annotation.</text>
</comment>
<sequence>MDKKEKKANPKAHKRLIDKNVNEETVNYYVRIAATLDEGFEGDEDRELFLRNVFIQLEKEDIHVFMHPSLQDVLVKLTELCNVEQTIKLLQILKDNTAELLNDGKARKVMCSLLLQVAEFSGGGKSKEQQEHLEELQEVFLEICQSLKGDVENVLVVKTVLQVLSGHVNMSAKDIGMKRNKTTWNYTPPTEFIQTFQEMCEEIFSLDDIQEKVEHNKASMVLTHVFPLLHKVDTPTCHKFIRKYLTLSGVLTDHEKGSFLMQTIIECCSDEIYTELYSSVCKGHLLSLAVHPQANFVLESLIKGAKDKEQVEHNKASMVLTHVFPLLHKVDTPTCHKFIRKYLTLSGVLTDHEKFQWLVSDSRGSFLMQTIIECCSDEIYTELYSSVCKGHLLSLAVHPQANFVLESLIKGAKDKEQFEEIFVELKENFEDILAFNHLRVITSLAKAACQLKTCQMKLVKHLLRAFHCFEPEDRQIMFVPLLATLTTYEVYFGIEEGSDKPENENPTLGKVNIHGSLILQTLLEFKNPKYVVNSLLHMTTKNLQCLACDPSGSHVMEVYFKSTTVTEKNKAAMVDRLQKTVIVKALAKHDRRLAGDQYGRFIHRNCGVSTYINSVRNWTEMQTSSQKKRKMFEDILQTSGDPLSWAGPYSIPRIYMSVIVRAMVWRSRDLPAPSWNGSLQATEGDCINATLEHSLMKYPDMLVVKIKTEKGSYQGQGLASTGDSLTRAAQVGGLLYGSNESHVRLWTLCDITESYSGLSLLSVSDGWGQQGMLLRGFHGSITVTAWDLHDRSQNQVFSRFNLNDVESSSYGIDSVHLPSFDVVNVQLHILDGANKDFRFDGVGSVMNEAPLYGGLVYGYNDSMVAIWVPTSFKRSNGKAAVFMLGQVWGWAFKAQATNNVDIVVKATDILAITCPSPVVPNTQVIHLNDSVGGSVTLSCVVGFDHVGGNLERTCLDTGTWSGVSPICTGCFCQCPIHKSDGNINETAWLLQRIQELKNQLTISRNSTTKAMRRKHCAYDPRASAKGECYSTLTF</sequence>
<evidence type="ECO:0000256" key="2">
    <source>
        <dbReference type="PROSITE-ProRule" id="PRU00317"/>
    </source>
</evidence>
<dbReference type="Pfam" id="PF22493">
    <property type="entry name" value="PUF_NOP9"/>
    <property type="match status" value="2"/>
</dbReference>
<dbReference type="Pfam" id="PF00084">
    <property type="entry name" value="Sushi"/>
    <property type="match status" value="1"/>
</dbReference>
<evidence type="ECO:0000256" key="1">
    <source>
        <dbReference type="PROSITE-ProRule" id="PRU00302"/>
    </source>
</evidence>
<feature type="repeat" description="Pumilio" evidence="2">
    <location>
        <begin position="382"/>
        <end position="424"/>
    </location>
</feature>
<dbReference type="PANTHER" id="PTHR13102:SF0">
    <property type="entry name" value="NUCLEOLAR PROTEIN 9"/>
    <property type="match status" value="1"/>
</dbReference>
<dbReference type="SMART" id="SM00032">
    <property type="entry name" value="CCP"/>
    <property type="match status" value="1"/>
</dbReference>
<organism evidence="3">
    <name type="scientific">Magallana gigas</name>
    <name type="common">Pacific oyster</name>
    <name type="synonym">Crassostrea gigas</name>
    <dbReference type="NCBI Taxonomy" id="29159"/>
    <lineage>
        <taxon>Eukaryota</taxon>
        <taxon>Metazoa</taxon>
        <taxon>Spiralia</taxon>
        <taxon>Lophotrochozoa</taxon>
        <taxon>Mollusca</taxon>
        <taxon>Bivalvia</taxon>
        <taxon>Autobranchia</taxon>
        <taxon>Pteriomorphia</taxon>
        <taxon>Ostreida</taxon>
        <taxon>Ostreoidea</taxon>
        <taxon>Ostreidae</taxon>
        <taxon>Magallana</taxon>
    </lineage>
</organism>
<dbReference type="FunCoup" id="K1R417">
    <property type="interactions" value="1274"/>
</dbReference>
<dbReference type="GO" id="GO:0000480">
    <property type="term" value="P:endonucleolytic cleavage in 5'-ETS of tricistronic rRNA transcript (SSU-rRNA, 5.8S rRNA, LSU-rRNA)"/>
    <property type="evidence" value="ECO:0007669"/>
    <property type="project" value="TreeGrafter"/>
</dbReference>
<dbReference type="SMART" id="SM00025">
    <property type="entry name" value="Pumilio"/>
    <property type="match status" value="5"/>
</dbReference>
<dbReference type="Gene3D" id="2.10.70.10">
    <property type="entry name" value="Complement Module, domain 1"/>
    <property type="match status" value="1"/>
</dbReference>